<keyword evidence="5 6" id="KW-0472">Membrane</keyword>
<dbReference type="KEGG" id="cfem:HCR03_11405"/>
<proteinExistence type="inferred from homology"/>
<comment type="subcellular location">
    <subcellularLocation>
        <location evidence="1">Membrane</location>
        <topology evidence="1">Multi-pass membrane protein</topology>
    </subcellularLocation>
</comment>
<evidence type="ECO:0000259" key="7">
    <source>
        <dbReference type="Pfam" id="PF04138"/>
    </source>
</evidence>
<dbReference type="InterPro" id="IPR051401">
    <property type="entry name" value="GtrA_CellWall_Glycosyl"/>
</dbReference>
<evidence type="ECO:0000313" key="10">
    <source>
        <dbReference type="Proteomes" id="UP000469440"/>
    </source>
</evidence>
<feature type="domain" description="GtrA/DPMS transmembrane" evidence="7">
    <location>
        <begin position="19"/>
        <end position="136"/>
    </location>
</feature>
<gene>
    <name evidence="8" type="ORF">CAFE_17270</name>
    <name evidence="9" type="ORF">HCR03_11405</name>
</gene>
<keyword evidence="4 6" id="KW-1133">Transmembrane helix</keyword>
<dbReference type="Pfam" id="PF04138">
    <property type="entry name" value="GtrA_DPMS_TM"/>
    <property type="match status" value="1"/>
</dbReference>
<evidence type="ECO:0000256" key="4">
    <source>
        <dbReference type="ARBA" id="ARBA00022989"/>
    </source>
</evidence>
<dbReference type="PANTHER" id="PTHR38459:SF5">
    <property type="entry name" value="CELL WALL TEICHOIC ACID GLYCOSYLATION PROTEIN GTCA"/>
    <property type="match status" value="1"/>
</dbReference>
<protein>
    <submittedName>
        <fullName evidence="9">GtrA family protein</fullName>
    </submittedName>
    <submittedName>
        <fullName evidence="8">GtrA-like protein</fullName>
    </submittedName>
</protein>
<dbReference type="Proteomes" id="UP000515909">
    <property type="component" value="Chromosome"/>
</dbReference>
<reference evidence="9 11" key="2">
    <citation type="submission" date="2020-08" db="EMBL/GenBank/DDBJ databases">
        <title>The isolate Caproiciproducens sp. 7D4C2 produces n-caproate at mildly acidic conditions from hexoses: genome and rBOX comparison with related strains and chain-elongating bacteria.</title>
        <authorList>
            <person name="Esquivel-Elizondo S."/>
            <person name="Bagci C."/>
            <person name="Temovska M."/>
            <person name="Jeon B.S."/>
            <person name="Bessarab I."/>
            <person name="Williams R.B.H."/>
            <person name="Huson D.H."/>
            <person name="Angenent L.T."/>
        </authorList>
    </citation>
    <scope>NUCLEOTIDE SEQUENCE [LARGE SCALE GENOMIC DNA]</scope>
    <source>
        <strain evidence="9 11">7D4C2</strain>
    </source>
</reference>
<accession>A0A7G8T6X0</accession>
<dbReference type="AlphaFoldDB" id="A0A6N8HZK7"/>
<evidence type="ECO:0000256" key="3">
    <source>
        <dbReference type="ARBA" id="ARBA00022692"/>
    </source>
</evidence>
<dbReference type="OrthoDB" id="361483at2"/>
<evidence type="ECO:0000256" key="6">
    <source>
        <dbReference type="SAM" id="Phobius"/>
    </source>
</evidence>
<dbReference type="GO" id="GO:0005886">
    <property type="term" value="C:plasma membrane"/>
    <property type="evidence" value="ECO:0007669"/>
    <property type="project" value="TreeGrafter"/>
</dbReference>
<keyword evidence="3 6" id="KW-0812">Transmembrane</keyword>
<feature type="transmembrane region" description="Helical" evidence="6">
    <location>
        <begin position="16"/>
        <end position="36"/>
    </location>
</feature>
<organism evidence="8 10">
    <name type="scientific">Caproicibacter fermentans</name>
    <dbReference type="NCBI Taxonomy" id="2576756"/>
    <lineage>
        <taxon>Bacteria</taxon>
        <taxon>Bacillati</taxon>
        <taxon>Bacillota</taxon>
        <taxon>Clostridia</taxon>
        <taxon>Eubacteriales</taxon>
        <taxon>Acutalibacteraceae</taxon>
        <taxon>Caproicibacter</taxon>
    </lineage>
</organism>
<reference evidence="8 10" key="1">
    <citation type="submission" date="2019-09" db="EMBL/GenBank/DDBJ databases">
        <title>Genome sequence of Clostridium sp. EA1.</title>
        <authorList>
            <person name="Poehlein A."/>
            <person name="Bengelsdorf F.R."/>
            <person name="Daniel R."/>
        </authorList>
    </citation>
    <scope>NUCLEOTIDE SEQUENCE [LARGE SCALE GENOMIC DNA]</scope>
    <source>
        <strain evidence="8 10">EA1</strain>
    </source>
</reference>
<name>A0A6N8HZK7_9FIRM</name>
<evidence type="ECO:0000256" key="2">
    <source>
        <dbReference type="ARBA" id="ARBA00009399"/>
    </source>
</evidence>
<dbReference type="PANTHER" id="PTHR38459">
    <property type="entry name" value="PROPHAGE BACTOPRENOL-LINKED GLUCOSE TRANSLOCASE HOMOLOG"/>
    <property type="match status" value="1"/>
</dbReference>
<evidence type="ECO:0000313" key="9">
    <source>
        <dbReference type="EMBL" id="QNK39361.1"/>
    </source>
</evidence>
<accession>A0A6N8HZK7</accession>
<feature type="transmembrane region" description="Helical" evidence="6">
    <location>
        <begin position="83"/>
        <end position="105"/>
    </location>
</feature>
<comment type="similarity">
    <text evidence="2">Belongs to the GtrA family.</text>
</comment>
<sequence>MNRILKLWRFLTSPEMILYLIFGVLTTVINIVVFEVCYNSLGWQWQAANALAWILAVAFAFLTNKLWVFRSKSFQANVFWRELLSFLAARLLSLGVDYACMWLFIDMLAWNGLLSKTVDNVIVVVINYVLSKLVIFRKK</sequence>
<feature type="transmembrane region" description="Helical" evidence="6">
    <location>
        <begin position="117"/>
        <end position="136"/>
    </location>
</feature>
<dbReference type="EMBL" id="CP060286">
    <property type="protein sequence ID" value="QNK39361.1"/>
    <property type="molecule type" value="Genomic_DNA"/>
</dbReference>
<dbReference type="EMBL" id="VWXL01000052">
    <property type="protein sequence ID" value="MVB11025.1"/>
    <property type="molecule type" value="Genomic_DNA"/>
</dbReference>
<dbReference type="Proteomes" id="UP000469440">
    <property type="component" value="Unassembled WGS sequence"/>
</dbReference>
<evidence type="ECO:0000313" key="8">
    <source>
        <dbReference type="EMBL" id="MVB11025.1"/>
    </source>
</evidence>
<evidence type="ECO:0000256" key="1">
    <source>
        <dbReference type="ARBA" id="ARBA00004141"/>
    </source>
</evidence>
<evidence type="ECO:0000256" key="5">
    <source>
        <dbReference type="ARBA" id="ARBA00023136"/>
    </source>
</evidence>
<dbReference type="RefSeq" id="WP_066645715.1">
    <property type="nucleotide sequence ID" value="NZ_CP060286.1"/>
</dbReference>
<evidence type="ECO:0000313" key="11">
    <source>
        <dbReference type="Proteomes" id="UP000515909"/>
    </source>
</evidence>
<dbReference type="InterPro" id="IPR007267">
    <property type="entry name" value="GtrA_DPMS_TM"/>
</dbReference>
<keyword evidence="10" id="KW-1185">Reference proteome</keyword>
<feature type="transmembrane region" description="Helical" evidence="6">
    <location>
        <begin position="42"/>
        <end position="62"/>
    </location>
</feature>
<dbReference type="GO" id="GO:0000271">
    <property type="term" value="P:polysaccharide biosynthetic process"/>
    <property type="evidence" value="ECO:0007669"/>
    <property type="project" value="InterPro"/>
</dbReference>